<protein>
    <submittedName>
        <fullName evidence="4">Uncharacterized protein</fullName>
    </submittedName>
</protein>
<reference evidence="4" key="1">
    <citation type="journal article" date="2021" name="Open Biol.">
        <title>Shared evolutionary footprints suggest mitochondrial oxidative damage underlies multiple complex I losses in fungi.</title>
        <authorList>
            <person name="Schikora-Tamarit M.A."/>
            <person name="Marcet-Houben M."/>
            <person name="Nosek J."/>
            <person name="Gabaldon T."/>
        </authorList>
    </citation>
    <scope>NUCLEOTIDE SEQUENCE</scope>
    <source>
        <strain evidence="4">CBS6341</strain>
    </source>
</reference>
<feature type="region of interest" description="Disordered" evidence="3">
    <location>
        <begin position="1"/>
        <end position="21"/>
    </location>
</feature>
<dbReference type="InterPro" id="IPR032675">
    <property type="entry name" value="LRR_dom_sf"/>
</dbReference>
<accession>A0A9P8PLF4</accession>
<keyword evidence="2" id="KW-0677">Repeat</keyword>
<organism evidence="4 5">
    <name type="scientific">Wickerhamomyces mucosus</name>
    <dbReference type="NCBI Taxonomy" id="1378264"/>
    <lineage>
        <taxon>Eukaryota</taxon>
        <taxon>Fungi</taxon>
        <taxon>Dikarya</taxon>
        <taxon>Ascomycota</taxon>
        <taxon>Saccharomycotina</taxon>
        <taxon>Saccharomycetes</taxon>
        <taxon>Phaffomycetales</taxon>
        <taxon>Wickerhamomycetaceae</taxon>
        <taxon>Wickerhamomyces</taxon>
    </lineage>
</organism>
<reference evidence="4" key="2">
    <citation type="submission" date="2021-01" db="EMBL/GenBank/DDBJ databases">
        <authorList>
            <person name="Schikora-Tamarit M.A."/>
        </authorList>
    </citation>
    <scope>NUCLEOTIDE SEQUENCE</scope>
    <source>
        <strain evidence="4">CBS6341</strain>
    </source>
</reference>
<dbReference type="OrthoDB" id="1517790at2759"/>
<dbReference type="SUPFAM" id="SSF52058">
    <property type="entry name" value="L domain-like"/>
    <property type="match status" value="1"/>
</dbReference>
<comment type="caution">
    <text evidence="4">The sequence shown here is derived from an EMBL/GenBank/DDBJ whole genome shotgun (WGS) entry which is preliminary data.</text>
</comment>
<evidence type="ECO:0000313" key="4">
    <source>
        <dbReference type="EMBL" id="KAH3673542.1"/>
    </source>
</evidence>
<dbReference type="AlphaFoldDB" id="A0A9P8PLF4"/>
<dbReference type="PANTHER" id="PTHR48051">
    <property type="match status" value="1"/>
</dbReference>
<evidence type="ECO:0000256" key="3">
    <source>
        <dbReference type="SAM" id="MobiDB-lite"/>
    </source>
</evidence>
<gene>
    <name evidence="4" type="ORF">WICMUC_003649</name>
</gene>
<keyword evidence="5" id="KW-1185">Reference proteome</keyword>
<dbReference type="EMBL" id="JAEUBF010000974">
    <property type="protein sequence ID" value="KAH3673542.1"/>
    <property type="molecule type" value="Genomic_DNA"/>
</dbReference>
<dbReference type="Proteomes" id="UP000769528">
    <property type="component" value="Unassembled WGS sequence"/>
</dbReference>
<sequence length="535" mass="60964">MGSETPLLPLWYDNSRSENDDALSEIPRDRLTRDLNAGGPLFHTRNDSDVQAYVSDTFEDVGNERIIMECDSDEDLNKSDTFNNQLVRKRVHGQNGTHTKRRALEVDNSCLTSDNYPHHFVSNSSKISLHMSSESISYFHQKVPSSPPAFDDFNRGLNSSPQREEFLSNSQATVIAQSNDDIDDGSDTTIEFNVNFYNRIHGYLSSDYVNEEQTYTQKLGNEELLVAARNLIAKSIEDGVPKLHLDNLGLRSIPDDIEDLKNLVVVGRYGIEIPKIEIYAVHNKLKILPPSLFNVNNIAVLSLRNNNLKKVPGNIIKLQRLTDFSVVSNQIKVLPYQILKLPNLVNLLVRPNSNLIELHDHDKGSYFCVGDDDPNHQVDKRRYVSKIKWIDFPLQTSTQLPKPLPIEDVEAVKSVSSVPKLSEFALRAISRYDVSRSETKIWKKNVSIYTQRMIAKALQKGIYGETCSVCDQICVNPVAKALEWWDFKSQRLIPVRRNFCCGICVKTWLREVYEAKRKYEVQAQVKGTSFNENDQ</sequence>
<evidence type="ECO:0000256" key="1">
    <source>
        <dbReference type="ARBA" id="ARBA00022614"/>
    </source>
</evidence>
<evidence type="ECO:0000256" key="2">
    <source>
        <dbReference type="ARBA" id="ARBA00022737"/>
    </source>
</evidence>
<dbReference type="GO" id="GO:0005737">
    <property type="term" value="C:cytoplasm"/>
    <property type="evidence" value="ECO:0007669"/>
    <property type="project" value="TreeGrafter"/>
</dbReference>
<keyword evidence="1" id="KW-0433">Leucine-rich repeat</keyword>
<dbReference type="Gene3D" id="3.80.10.10">
    <property type="entry name" value="Ribonuclease Inhibitor"/>
    <property type="match status" value="1"/>
</dbReference>
<name>A0A9P8PLF4_9ASCO</name>
<dbReference type="PANTHER" id="PTHR48051:SF1">
    <property type="entry name" value="RAS SUPPRESSOR PROTEIN 1"/>
    <property type="match status" value="1"/>
</dbReference>
<dbReference type="InterPro" id="IPR050216">
    <property type="entry name" value="LRR_domain-containing"/>
</dbReference>
<proteinExistence type="predicted"/>
<evidence type="ECO:0000313" key="5">
    <source>
        <dbReference type="Proteomes" id="UP000769528"/>
    </source>
</evidence>